<feature type="transmembrane region" description="Helical" evidence="8">
    <location>
        <begin position="196"/>
        <end position="215"/>
    </location>
</feature>
<sequence length="349" mass="39592">MIFPSLQFPVWFWPFLIVLGIVCWWILKSAIKYFPGWGLKDRFEPHSTHEKPKPRGGGIVLAVLFFLSLPFFLHLDLKFWGFLVGGILIVGINFFDDKYRIQWWLRLLVEIIACFVVVASGIEIAVLTNPLNNEAWLLYQTFPFLSKIFTIFWILLFVNMINWLDGIDGLATGISSISFLTLFGLSLLPFVNQPQIAELALVLVVLTLVFLRFNFFPAQIKLGDSGSTFLGYALAVLAIFSSAKVATFFLVLGIPLLDVVWVITRRMFFEKKSPMKGDKKHLHHRLMNIGLTVPQVCFLLYGIAAIFGFTALFLQGAQAKLAAILVLCTFAVLFFTTVALLERRRTINN</sequence>
<feature type="transmembrane region" description="Helical" evidence="8">
    <location>
        <begin position="222"/>
        <end position="240"/>
    </location>
</feature>
<dbReference type="GO" id="GO:0071555">
    <property type="term" value="P:cell wall organization"/>
    <property type="evidence" value="ECO:0007669"/>
    <property type="project" value="TreeGrafter"/>
</dbReference>
<evidence type="ECO:0000256" key="6">
    <source>
        <dbReference type="ARBA" id="ARBA00023136"/>
    </source>
</evidence>
<evidence type="ECO:0008006" key="11">
    <source>
        <dbReference type="Google" id="ProtNLM"/>
    </source>
</evidence>
<dbReference type="GO" id="GO:0009103">
    <property type="term" value="P:lipopolysaccharide biosynthetic process"/>
    <property type="evidence" value="ECO:0007669"/>
    <property type="project" value="TreeGrafter"/>
</dbReference>
<evidence type="ECO:0000256" key="1">
    <source>
        <dbReference type="ARBA" id="ARBA00004651"/>
    </source>
</evidence>
<feature type="transmembrane region" description="Helical" evidence="8">
    <location>
        <begin position="321"/>
        <end position="341"/>
    </location>
</feature>
<keyword evidence="3" id="KW-0808">Transferase</keyword>
<organism evidence="9 10">
    <name type="scientific">Candidatus Abawacabacteria bacterium RBG_16_42_10</name>
    <dbReference type="NCBI Taxonomy" id="1817814"/>
    <lineage>
        <taxon>Bacteria</taxon>
        <taxon>Candidatus Abawacaibacteriota</taxon>
    </lineage>
</organism>
<dbReference type="Proteomes" id="UP000177614">
    <property type="component" value="Unassembled WGS sequence"/>
</dbReference>
<dbReference type="InterPro" id="IPR000715">
    <property type="entry name" value="Glycosyl_transferase_4"/>
</dbReference>
<dbReference type="STRING" id="1817814.A2V81_00120"/>
<comment type="caution">
    <text evidence="9">The sequence shown here is derived from an EMBL/GenBank/DDBJ whole genome shotgun (WGS) entry which is preliminary data.</text>
</comment>
<dbReference type="PANTHER" id="PTHR22926:SF3">
    <property type="entry name" value="UNDECAPRENYL-PHOSPHATE ALPHA-N-ACETYLGLUCOSAMINYL 1-PHOSPHATE TRANSFERASE"/>
    <property type="match status" value="1"/>
</dbReference>
<dbReference type="AlphaFoldDB" id="A0A1F4XLB9"/>
<evidence type="ECO:0000256" key="3">
    <source>
        <dbReference type="ARBA" id="ARBA00022679"/>
    </source>
</evidence>
<keyword evidence="2" id="KW-1003">Cell membrane</keyword>
<feature type="binding site" evidence="7">
    <location>
        <position position="162"/>
    </location>
    <ligand>
        <name>Mg(2+)</name>
        <dbReference type="ChEBI" id="CHEBI:18420"/>
    </ligand>
</feature>
<evidence type="ECO:0000313" key="10">
    <source>
        <dbReference type="Proteomes" id="UP000177614"/>
    </source>
</evidence>
<keyword evidence="6 8" id="KW-0472">Membrane</keyword>
<feature type="transmembrane region" description="Helical" evidence="8">
    <location>
        <begin position="12"/>
        <end position="34"/>
    </location>
</feature>
<keyword evidence="7" id="KW-0479">Metal-binding</keyword>
<feature type="transmembrane region" description="Helical" evidence="8">
    <location>
        <begin position="246"/>
        <end position="268"/>
    </location>
</feature>
<evidence type="ECO:0000256" key="8">
    <source>
        <dbReference type="SAM" id="Phobius"/>
    </source>
</evidence>
<evidence type="ECO:0000256" key="2">
    <source>
        <dbReference type="ARBA" id="ARBA00022475"/>
    </source>
</evidence>
<evidence type="ECO:0000313" key="9">
    <source>
        <dbReference type="EMBL" id="OGC82459.1"/>
    </source>
</evidence>
<evidence type="ECO:0000256" key="4">
    <source>
        <dbReference type="ARBA" id="ARBA00022692"/>
    </source>
</evidence>
<evidence type="ECO:0000256" key="5">
    <source>
        <dbReference type="ARBA" id="ARBA00022989"/>
    </source>
</evidence>
<protein>
    <recommendedName>
        <fullName evidence="11">Undecaprenyl-phosphate alpha-N-acetylglucosaminyl 1-phosphate transferase</fullName>
    </recommendedName>
</protein>
<comment type="subcellular location">
    <subcellularLocation>
        <location evidence="1">Cell membrane</location>
        <topology evidence="1">Multi-pass membrane protein</topology>
    </subcellularLocation>
</comment>
<feature type="transmembrane region" description="Helical" evidence="8">
    <location>
        <begin position="138"/>
        <end position="158"/>
    </location>
</feature>
<accession>A0A1F4XLB9</accession>
<keyword evidence="7" id="KW-0460">Magnesium</keyword>
<feature type="transmembrane region" description="Helical" evidence="8">
    <location>
        <begin position="55"/>
        <end position="73"/>
    </location>
</feature>
<dbReference type="GO" id="GO:0016780">
    <property type="term" value="F:phosphotransferase activity, for other substituted phosphate groups"/>
    <property type="evidence" value="ECO:0007669"/>
    <property type="project" value="InterPro"/>
</dbReference>
<feature type="binding site" evidence="7">
    <location>
        <position position="224"/>
    </location>
    <ligand>
        <name>Mg(2+)</name>
        <dbReference type="ChEBI" id="CHEBI:18420"/>
    </ligand>
</feature>
<dbReference type="GO" id="GO:0044038">
    <property type="term" value="P:cell wall macromolecule biosynthetic process"/>
    <property type="evidence" value="ECO:0007669"/>
    <property type="project" value="TreeGrafter"/>
</dbReference>
<keyword evidence="5 8" id="KW-1133">Transmembrane helix</keyword>
<evidence type="ECO:0000256" key="7">
    <source>
        <dbReference type="PIRSR" id="PIRSR600715-1"/>
    </source>
</evidence>
<feature type="transmembrane region" description="Helical" evidence="8">
    <location>
        <begin position="170"/>
        <end position="190"/>
    </location>
</feature>
<reference evidence="9 10" key="1">
    <citation type="journal article" date="2016" name="Nat. Commun.">
        <title>Thousands of microbial genomes shed light on interconnected biogeochemical processes in an aquifer system.</title>
        <authorList>
            <person name="Anantharaman K."/>
            <person name="Brown C.T."/>
            <person name="Hug L.A."/>
            <person name="Sharon I."/>
            <person name="Castelle C.J."/>
            <person name="Probst A.J."/>
            <person name="Thomas B.C."/>
            <person name="Singh A."/>
            <person name="Wilkins M.J."/>
            <person name="Karaoz U."/>
            <person name="Brodie E.L."/>
            <person name="Williams K.H."/>
            <person name="Hubbard S.S."/>
            <person name="Banfield J.F."/>
        </authorList>
    </citation>
    <scope>NUCLEOTIDE SEQUENCE [LARGE SCALE GENOMIC DNA]</scope>
</reference>
<dbReference type="EMBL" id="MEWR01000006">
    <property type="protein sequence ID" value="OGC82459.1"/>
    <property type="molecule type" value="Genomic_DNA"/>
</dbReference>
<dbReference type="GO" id="GO:0046872">
    <property type="term" value="F:metal ion binding"/>
    <property type="evidence" value="ECO:0007669"/>
    <property type="project" value="UniProtKB-KW"/>
</dbReference>
<comment type="cofactor">
    <cofactor evidence="7">
        <name>Mg(2+)</name>
        <dbReference type="ChEBI" id="CHEBI:18420"/>
    </cofactor>
</comment>
<feature type="transmembrane region" description="Helical" evidence="8">
    <location>
        <begin position="107"/>
        <end position="126"/>
    </location>
</feature>
<gene>
    <name evidence="9" type="ORF">A2V81_00120</name>
</gene>
<dbReference type="PANTHER" id="PTHR22926">
    <property type="entry name" value="PHOSPHO-N-ACETYLMURAMOYL-PENTAPEPTIDE-TRANSFERASE"/>
    <property type="match status" value="1"/>
</dbReference>
<dbReference type="GO" id="GO:0005886">
    <property type="term" value="C:plasma membrane"/>
    <property type="evidence" value="ECO:0007669"/>
    <property type="project" value="UniProtKB-SubCell"/>
</dbReference>
<dbReference type="Pfam" id="PF00953">
    <property type="entry name" value="Glycos_transf_4"/>
    <property type="match status" value="1"/>
</dbReference>
<keyword evidence="4 8" id="KW-0812">Transmembrane</keyword>
<feature type="transmembrane region" description="Helical" evidence="8">
    <location>
        <begin position="289"/>
        <end position="315"/>
    </location>
</feature>
<feature type="transmembrane region" description="Helical" evidence="8">
    <location>
        <begin position="79"/>
        <end position="95"/>
    </location>
</feature>
<proteinExistence type="predicted"/>
<name>A0A1F4XLB9_9BACT</name>
<dbReference type="CDD" id="cd06853">
    <property type="entry name" value="GT_WecA_like"/>
    <property type="match status" value="1"/>
</dbReference>